<dbReference type="GO" id="GO:0004751">
    <property type="term" value="F:ribose-5-phosphate isomerase activity"/>
    <property type="evidence" value="ECO:0007669"/>
    <property type="project" value="TreeGrafter"/>
</dbReference>
<dbReference type="EC" id="5.3.1.26" evidence="2"/>
<evidence type="ECO:0000256" key="1">
    <source>
        <dbReference type="ARBA" id="ARBA00008754"/>
    </source>
</evidence>
<dbReference type="PANTHER" id="PTHR30345:SF5">
    <property type="entry name" value="GALACTOSE-6-PHOSPHATE ISOMERASE SUBUNIT LACA"/>
    <property type="match status" value="1"/>
</dbReference>
<dbReference type="EMBL" id="JAECVW010000008">
    <property type="protein sequence ID" value="MBH8596008.1"/>
    <property type="molecule type" value="Genomic_DNA"/>
</dbReference>
<comment type="caution">
    <text evidence="2">The sequence shown here is derived from an EMBL/GenBank/DDBJ whole genome shotgun (WGS) entry which is preliminary data.</text>
</comment>
<sequence>MKIAIGSDAKGFEMKQDLIAYFQSLGYPVRDVTPEPDLDFVDAAVRVSKAVRDQRADRGIIIDEYGIGSFMAANKHKGIICAHVCNEHSAEMTRRHNNANILAIGSGMVGKTLARKISRVFVEQEYDGGRHQIRVDMLNRQC</sequence>
<dbReference type="SUPFAM" id="SSF89623">
    <property type="entry name" value="Ribose/Galactose isomerase RpiB/AlsB"/>
    <property type="match status" value="1"/>
</dbReference>
<comment type="similarity">
    <text evidence="1">Belongs to the LacAB/RpiB family.</text>
</comment>
<evidence type="ECO:0000313" key="3">
    <source>
        <dbReference type="Proteomes" id="UP000633619"/>
    </source>
</evidence>
<dbReference type="Pfam" id="PF02502">
    <property type="entry name" value="LacAB_rpiB"/>
    <property type="match status" value="1"/>
</dbReference>
<proteinExistence type="inferred from homology"/>
<dbReference type="PANTHER" id="PTHR30345">
    <property type="entry name" value="RIBOSE-5-PHOSPHATE ISOMERASE B"/>
    <property type="match status" value="1"/>
</dbReference>
<dbReference type="InterPro" id="IPR003500">
    <property type="entry name" value="RpiB_LacA_LacB"/>
</dbReference>
<keyword evidence="3" id="KW-1185">Reference proteome</keyword>
<keyword evidence="2" id="KW-0413">Isomerase</keyword>
<protein>
    <submittedName>
        <fullName evidence="2">Galactose-6-phosphate isomerase subunit LacA</fullName>
        <ecNumber evidence="2">5.3.1.26</ecNumber>
    </submittedName>
</protein>
<dbReference type="Gene3D" id="3.40.1400.10">
    <property type="entry name" value="Sugar-phosphate isomerase, RpiB/LacA/LacB"/>
    <property type="match status" value="1"/>
</dbReference>
<dbReference type="NCBIfam" id="TIGR00689">
    <property type="entry name" value="rpiB_lacA_lacB"/>
    <property type="match status" value="1"/>
</dbReference>
<evidence type="ECO:0000313" key="2">
    <source>
        <dbReference type="EMBL" id="MBH8596008.1"/>
    </source>
</evidence>
<dbReference type="GO" id="GO:0009052">
    <property type="term" value="P:pentose-phosphate shunt, non-oxidative branch"/>
    <property type="evidence" value="ECO:0007669"/>
    <property type="project" value="TreeGrafter"/>
</dbReference>
<dbReference type="GO" id="GO:0050044">
    <property type="term" value="F:galactose-6-phosphate isomerase activity"/>
    <property type="evidence" value="ECO:0007669"/>
    <property type="project" value="UniProtKB-EC"/>
</dbReference>
<accession>A0A8I1DCY9</accession>
<name>A0A8I1DCY9_THEIN</name>
<dbReference type="NCBIfam" id="NF006380">
    <property type="entry name" value="PRK08621.1"/>
    <property type="match status" value="1"/>
</dbReference>
<dbReference type="InterPro" id="IPR036569">
    <property type="entry name" value="RpiB_LacA_LacB_sf"/>
</dbReference>
<organism evidence="2 3">
    <name type="scientific">Thermoactinomyces intermedius</name>
    <dbReference type="NCBI Taxonomy" id="2024"/>
    <lineage>
        <taxon>Bacteria</taxon>
        <taxon>Bacillati</taxon>
        <taxon>Bacillota</taxon>
        <taxon>Bacilli</taxon>
        <taxon>Bacillales</taxon>
        <taxon>Thermoactinomycetaceae</taxon>
        <taxon>Thermoactinomyces</taxon>
    </lineage>
</organism>
<dbReference type="RefSeq" id="WP_181732577.1">
    <property type="nucleotide sequence ID" value="NZ_JACEIR010000009.1"/>
</dbReference>
<dbReference type="Proteomes" id="UP000633619">
    <property type="component" value="Unassembled WGS sequence"/>
</dbReference>
<dbReference type="NCBIfam" id="NF004051">
    <property type="entry name" value="PRK05571.1"/>
    <property type="match status" value="1"/>
</dbReference>
<dbReference type="AlphaFoldDB" id="A0A8I1DCY9"/>
<dbReference type="GO" id="GO:0019316">
    <property type="term" value="P:D-allose catabolic process"/>
    <property type="evidence" value="ECO:0007669"/>
    <property type="project" value="TreeGrafter"/>
</dbReference>
<reference evidence="2 3" key="1">
    <citation type="submission" date="2020-12" db="EMBL/GenBank/DDBJ databases">
        <title>WGS of Thermoactinomyces spp.</title>
        <authorList>
            <person name="Cheng K."/>
        </authorList>
    </citation>
    <scope>NUCLEOTIDE SEQUENCE [LARGE SCALE GENOMIC DNA]</scope>
    <source>
        <strain evidence="3">CICC 10671\DSM 43846</strain>
    </source>
</reference>
<gene>
    <name evidence="2" type="primary">lacA</name>
    <name evidence="2" type="ORF">I8U20_11775</name>
</gene>
<dbReference type="PIRSF" id="PIRSF005384">
    <property type="entry name" value="RpiB_LacA_B"/>
    <property type="match status" value="1"/>
</dbReference>